<dbReference type="InterPro" id="IPR013096">
    <property type="entry name" value="Cupin_2"/>
</dbReference>
<keyword evidence="3" id="KW-1185">Reference proteome</keyword>
<dbReference type="Gene3D" id="2.60.120.10">
    <property type="entry name" value="Jelly Rolls"/>
    <property type="match status" value="1"/>
</dbReference>
<protein>
    <submittedName>
        <fullName evidence="2">Cupin</fullName>
    </submittedName>
</protein>
<proteinExistence type="predicted"/>
<dbReference type="SUPFAM" id="SSF51182">
    <property type="entry name" value="RmlC-like cupins"/>
    <property type="match status" value="1"/>
</dbReference>
<feature type="domain" description="Cupin type-2" evidence="1">
    <location>
        <begin position="45"/>
        <end position="102"/>
    </location>
</feature>
<dbReference type="Proteomes" id="UP000646152">
    <property type="component" value="Unassembled WGS sequence"/>
</dbReference>
<organism evidence="2 3">
    <name type="scientific">Oceanisphaera marina</name>
    <dbReference type="NCBI Taxonomy" id="2017550"/>
    <lineage>
        <taxon>Bacteria</taxon>
        <taxon>Pseudomonadati</taxon>
        <taxon>Pseudomonadota</taxon>
        <taxon>Gammaproteobacteria</taxon>
        <taxon>Aeromonadales</taxon>
        <taxon>Aeromonadaceae</taxon>
        <taxon>Oceanisphaera</taxon>
    </lineage>
</organism>
<evidence type="ECO:0000313" key="2">
    <source>
        <dbReference type="EMBL" id="GGB53660.1"/>
    </source>
</evidence>
<dbReference type="InterPro" id="IPR011051">
    <property type="entry name" value="RmlC_Cupin_sf"/>
</dbReference>
<dbReference type="CDD" id="cd06981">
    <property type="entry name" value="cupin_reut_a1446"/>
    <property type="match status" value="1"/>
</dbReference>
<gene>
    <name evidence="2" type="ORF">GCM10011502_28590</name>
</gene>
<name>A0ABQ1IXK9_9GAMM</name>
<dbReference type="EMBL" id="BMKE01000035">
    <property type="protein sequence ID" value="GGB53660.1"/>
    <property type="molecule type" value="Genomic_DNA"/>
</dbReference>
<dbReference type="Pfam" id="PF07883">
    <property type="entry name" value="Cupin_2"/>
    <property type="match status" value="1"/>
</dbReference>
<reference evidence="3" key="1">
    <citation type="journal article" date="2019" name="Int. J. Syst. Evol. Microbiol.">
        <title>The Global Catalogue of Microorganisms (GCM) 10K type strain sequencing project: providing services to taxonomists for standard genome sequencing and annotation.</title>
        <authorList>
            <consortium name="The Broad Institute Genomics Platform"/>
            <consortium name="The Broad Institute Genome Sequencing Center for Infectious Disease"/>
            <person name="Wu L."/>
            <person name="Ma J."/>
        </authorList>
    </citation>
    <scope>NUCLEOTIDE SEQUENCE [LARGE SCALE GENOMIC DNA]</scope>
    <source>
        <strain evidence="3">CGMCC 1.15923</strain>
    </source>
</reference>
<accession>A0ABQ1IXK9</accession>
<evidence type="ECO:0000313" key="3">
    <source>
        <dbReference type="Proteomes" id="UP000646152"/>
    </source>
</evidence>
<dbReference type="RefSeq" id="WP_188630818.1">
    <property type="nucleotide sequence ID" value="NZ_BMKE01000035.1"/>
</dbReference>
<sequence>MNNVFENLPADLTNEHVLDLLNTPQVRIERIVSQGHCSPKTGWYDQHEDEWVMVLQGEGTLAFADGREVTLHAGSFLHIPAHCPHKVSYTRENELTVWLAIFFNADPQGEPEDE</sequence>
<dbReference type="InterPro" id="IPR014710">
    <property type="entry name" value="RmlC-like_jellyroll"/>
</dbReference>
<comment type="caution">
    <text evidence="2">The sequence shown here is derived from an EMBL/GenBank/DDBJ whole genome shotgun (WGS) entry which is preliminary data.</text>
</comment>
<evidence type="ECO:0000259" key="1">
    <source>
        <dbReference type="Pfam" id="PF07883"/>
    </source>
</evidence>